<dbReference type="EMBL" id="BJYF01000001">
    <property type="protein sequence ID" value="GEN58299.1"/>
    <property type="molecule type" value="Genomic_DNA"/>
</dbReference>
<dbReference type="InterPro" id="IPR029058">
    <property type="entry name" value="AB_hydrolase_fold"/>
</dbReference>
<sequence>MFSPPSRLSLRMPSRAKSRLFRFAATVVLGLHLAPAGLFAAPPGACDEPSAPRWRTLPATPDLGPTFRTDHLRNRGAVLFYAEAGTGKPVLMLHGGMANANFLAAQARNLVADGYRVILLDSRGHGRNTAGTQRLGYDLMTEDAVAVLDHLRIDKAAIIGWSDGAIVGLDLALNHADRISRVFAFGANVDPGGNDPNAGQSTVVRCFFDRARSEYQRLSPTPGKFNTFAASVQAMWGREPHWDAGRLATIHTPVWVVDGDHDEMIRQEHTVAMSHMIPGAYLLILPDSSHFAFLQAPSLFHATLQDFLNGRP</sequence>
<name>A0A511X5T2_9PROT</name>
<evidence type="ECO:0000313" key="3">
    <source>
        <dbReference type="EMBL" id="GEN58299.1"/>
    </source>
</evidence>
<accession>A0A511X5T2</accession>
<evidence type="ECO:0000256" key="1">
    <source>
        <dbReference type="SAM" id="SignalP"/>
    </source>
</evidence>
<dbReference type="InterPro" id="IPR000073">
    <property type="entry name" value="AB_hydrolase_1"/>
</dbReference>
<dbReference type="Proteomes" id="UP000321635">
    <property type="component" value="Unassembled WGS sequence"/>
</dbReference>
<proteinExistence type="predicted"/>
<organism evidence="3 4">
    <name type="scientific">Acetobacter nitrogenifigens DSM 23921 = NBRC 105050</name>
    <dbReference type="NCBI Taxonomy" id="1120919"/>
    <lineage>
        <taxon>Bacteria</taxon>
        <taxon>Pseudomonadati</taxon>
        <taxon>Pseudomonadota</taxon>
        <taxon>Alphaproteobacteria</taxon>
        <taxon>Acetobacterales</taxon>
        <taxon>Acetobacteraceae</taxon>
        <taxon>Acetobacter</taxon>
    </lineage>
</organism>
<feature type="signal peptide" evidence="1">
    <location>
        <begin position="1"/>
        <end position="40"/>
    </location>
</feature>
<dbReference type="Pfam" id="PF00561">
    <property type="entry name" value="Abhydrolase_1"/>
    <property type="match status" value="1"/>
</dbReference>
<evidence type="ECO:0000313" key="4">
    <source>
        <dbReference type="Proteomes" id="UP000321635"/>
    </source>
</evidence>
<evidence type="ECO:0000259" key="2">
    <source>
        <dbReference type="Pfam" id="PF00561"/>
    </source>
</evidence>
<keyword evidence="4" id="KW-1185">Reference proteome</keyword>
<feature type="chain" id="PRO_5021711459" evidence="1">
    <location>
        <begin position="41"/>
        <end position="312"/>
    </location>
</feature>
<comment type="caution">
    <text evidence="3">The sequence shown here is derived from an EMBL/GenBank/DDBJ whole genome shotgun (WGS) entry which is preliminary data.</text>
</comment>
<dbReference type="AlphaFoldDB" id="A0A511X5T2"/>
<dbReference type="RefSeq" id="WP_211229107.1">
    <property type="nucleotide sequence ID" value="NZ_AUBI01000001.1"/>
</dbReference>
<keyword evidence="1" id="KW-0732">Signal</keyword>
<dbReference type="PANTHER" id="PTHR43433:SF5">
    <property type="entry name" value="AB HYDROLASE-1 DOMAIN-CONTAINING PROTEIN"/>
    <property type="match status" value="1"/>
</dbReference>
<dbReference type="SUPFAM" id="SSF53474">
    <property type="entry name" value="alpha/beta-Hydrolases"/>
    <property type="match status" value="1"/>
</dbReference>
<feature type="domain" description="AB hydrolase-1" evidence="2">
    <location>
        <begin position="88"/>
        <end position="203"/>
    </location>
</feature>
<dbReference type="InterPro" id="IPR050471">
    <property type="entry name" value="AB_hydrolase"/>
</dbReference>
<reference evidence="3 4" key="1">
    <citation type="submission" date="2019-07" db="EMBL/GenBank/DDBJ databases">
        <title>Whole genome shotgun sequence of Acetobacter nitrogenifigens NBRC 105050.</title>
        <authorList>
            <person name="Hosoyama A."/>
            <person name="Uohara A."/>
            <person name="Ohji S."/>
            <person name="Ichikawa N."/>
        </authorList>
    </citation>
    <scope>NUCLEOTIDE SEQUENCE [LARGE SCALE GENOMIC DNA]</scope>
    <source>
        <strain evidence="3 4">NBRC 105050</strain>
    </source>
</reference>
<dbReference type="STRING" id="1120919.GCA_000429165_00190"/>
<protein>
    <submittedName>
        <fullName evidence="3">Oxidoreductase</fullName>
    </submittedName>
</protein>
<dbReference type="PANTHER" id="PTHR43433">
    <property type="entry name" value="HYDROLASE, ALPHA/BETA FOLD FAMILY PROTEIN"/>
    <property type="match status" value="1"/>
</dbReference>
<dbReference type="Gene3D" id="3.40.50.1820">
    <property type="entry name" value="alpha/beta hydrolase"/>
    <property type="match status" value="1"/>
</dbReference>
<gene>
    <name evidence="3" type="ORF">ANI02nite_01830</name>
</gene>